<comment type="subcellular location">
    <subcellularLocation>
        <location evidence="1">Cell membrane</location>
        <topology evidence="1">Multi-pass membrane protein</topology>
    </subcellularLocation>
</comment>
<sequence length="386" mass="41844">MSYFGLIWSSLFRRKLRTTFTIVSIAAAFLLFGLLDTVRVAFSTGKNADGAGRLISTSAMSMQQPLPIALKNRIGAIPGVAGVSAANWFGGIYQDPKNQVTSVAVSPEYVGLYPEIVLDSGQSAEYDKTRNGAIVGVNLARRYGWKIGDRIPLQSTLFAPKTGERAWQFVITGIFHSKDPRRGGWDDMFLFHWDYFDEMNAVGPGTSHWYVVKVADPANADRVARAIDQVTSNSDHETKTQSEQAFQAAFVKQMVNIGLIVTSIMGAVFFTLILLTGNTMMQAVRQRTSELAVMKTLGFTNGRLMAMVIAEAVILLLIGGGIGMLLVTVIAPKIAASSRGLMSQNGVGMEAWGSAVALMLLIGILVGFLPGLRAMRLNIIDALGRR</sequence>
<dbReference type="InterPro" id="IPR051125">
    <property type="entry name" value="ABC-4/HrtB_transporter"/>
</dbReference>
<evidence type="ECO:0000259" key="7">
    <source>
        <dbReference type="Pfam" id="PF02687"/>
    </source>
</evidence>
<keyword evidence="5 6" id="KW-0472">Membrane</keyword>
<dbReference type="PANTHER" id="PTHR43738:SF3">
    <property type="entry name" value="ABC TRANSPORTER PERMEASE"/>
    <property type="match status" value="1"/>
</dbReference>
<accession>A0ABS3B8V7</accession>
<dbReference type="InterPro" id="IPR025857">
    <property type="entry name" value="MacB_PCD"/>
</dbReference>
<dbReference type="PANTHER" id="PTHR43738">
    <property type="entry name" value="ABC TRANSPORTER, MEMBRANE PROTEIN"/>
    <property type="match status" value="1"/>
</dbReference>
<dbReference type="InterPro" id="IPR003838">
    <property type="entry name" value="ABC3_permease_C"/>
</dbReference>
<keyword evidence="2" id="KW-1003">Cell membrane</keyword>
<evidence type="ECO:0000256" key="3">
    <source>
        <dbReference type="ARBA" id="ARBA00022692"/>
    </source>
</evidence>
<evidence type="ECO:0000256" key="4">
    <source>
        <dbReference type="ARBA" id="ARBA00022989"/>
    </source>
</evidence>
<evidence type="ECO:0000256" key="6">
    <source>
        <dbReference type="SAM" id="Phobius"/>
    </source>
</evidence>
<keyword evidence="4 6" id="KW-1133">Transmembrane helix</keyword>
<keyword evidence="10" id="KW-1185">Reference proteome</keyword>
<reference evidence="9 10" key="1">
    <citation type="submission" date="2021-02" db="EMBL/GenBank/DDBJ databases">
        <title>Taxonomically Unique Crown Gall-Associated Xanthomonas Stains Have Deficiency in Virulence Repertories.</title>
        <authorList>
            <person name="Mafakheri H."/>
            <person name="Taghavi S.M."/>
            <person name="Dimkic I."/>
            <person name="Nemanja K."/>
            <person name="Osdaghi E."/>
        </authorList>
    </citation>
    <scope>NUCLEOTIDE SEQUENCE [LARGE SCALE GENOMIC DNA]</scope>
    <source>
        <strain evidence="9 10">FX4</strain>
    </source>
</reference>
<feature type="transmembrane region" description="Helical" evidence="6">
    <location>
        <begin position="304"/>
        <end position="331"/>
    </location>
</feature>
<feature type="domain" description="MacB-like periplasmic core" evidence="8">
    <location>
        <begin position="22"/>
        <end position="229"/>
    </location>
</feature>
<name>A0ABS3B8V7_9XANT</name>
<comment type="caution">
    <text evidence="9">The sequence shown here is derived from an EMBL/GenBank/DDBJ whole genome shotgun (WGS) entry which is preliminary data.</text>
</comment>
<feature type="domain" description="ABC3 transporter permease C-terminal" evidence="7">
    <location>
        <begin position="264"/>
        <end position="379"/>
    </location>
</feature>
<feature type="transmembrane region" description="Helical" evidence="6">
    <location>
        <begin position="351"/>
        <end position="369"/>
    </location>
</feature>
<dbReference type="EMBL" id="JAFIWB010000048">
    <property type="protein sequence ID" value="MBN6104931.1"/>
    <property type="molecule type" value="Genomic_DNA"/>
</dbReference>
<protein>
    <submittedName>
        <fullName evidence="9">FtsX-like permease family protein</fullName>
    </submittedName>
</protein>
<evidence type="ECO:0000256" key="1">
    <source>
        <dbReference type="ARBA" id="ARBA00004651"/>
    </source>
</evidence>
<dbReference type="RefSeq" id="WP_206231200.1">
    <property type="nucleotide sequence ID" value="NZ_JAFIWB010000048.1"/>
</dbReference>
<gene>
    <name evidence="9" type="ORF">JR064_22535</name>
</gene>
<evidence type="ECO:0000313" key="10">
    <source>
        <dbReference type="Proteomes" id="UP000695802"/>
    </source>
</evidence>
<keyword evidence="3 6" id="KW-0812">Transmembrane</keyword>
<dbReference type="Pfam" id="PF02687">
    <property type="entry name" value="FtsX"/>
    <property type="match status" value="1"/>
</dbReference>
<dbReference type="Pfam" id="PF12704">
    <property type="entry name" value="MacB_PCD"/>
    <property type="match status" value="1"/>
</dbReference>
<organism evidence="9 10">
    <name type="scientific">Xanthomonas bonasiae</name>
    <dbReference type="NCBI Taxonomy" id="2810351"/>
    <lineage>
        <taxon>Bacteria</taxon>
        <taxon>Pseudomonadati</taxon>
        <taxon>Pseudomonadota</taxon>
        <taxon>Gammaproteobacteria</taxon>
        <taxon>Lysobacterales</taxon>
        <taxon>Lysobacteraceae</taxon>
        <taxon>Xanthomonas</taxon>
    </lineage>
</organism>
<evidence type="ECO:0000313" key="9">
    <source>
        <dbReference type="EMBL" id="MBN6104931.1"/>
    </source>
</evidence>
<evidence type="ECO:0000256" key="5">
    <source>
        <dbReference type="ARBA" id="ARBA00023136"/>
    </source>
</evidence>
<evidence type="ECO:0000259" key="8">
    <source>
        <dbReference type="Pfam" id="PF12704"/>
    </source>
</evidence>
<evidence type="ECO:0000256" key="2">
    <source>
        <dbReference type="ARBA" id="ARBA00022475"/>
    </source>
</evidence>
<proteinExistence type="predicted"/>
<dbReference type="Proteomes" id="UP000695802">
    <property type="component" value="Unassembled WGS sequence"/>
</dbReference>
<feature type="transmembrane region" description="Helical" evidence="6">
    <location>
        <begin position="254"/>
        <end position="277"/>
    </location>
</feature>